<evidence type="ECO:0000256" key="1">
    <source>
        <dbReference type="SAM" id="Phobius"/>
    </source>
</evidence>
<comment type="caution">
    <text evidence="2">The sequence shown here is derived from an EMBL/GenBank/DDBJ whole genome shotgun (WGS) entry which is preliminary data.</text>
</comment>
<dbReference type="Proteomes" id="UP000593560">
    <property type="component" value="Unassembled WGS sequence"/>
</dbReference>
<reference evidence="2 3" key="1">
    <citation type="journal article" date="2019" name="Genome Biol. Evol.">
        <title>Insights into the evolution of the New World diploid cottons (Gossypium, subgenus Houzingenia) based on genome sequencing.</title>
        <authorList>
            <person name="Grover C.E."/>
            <person name="Arick M.A. 2nd"/>
            <person name="Thrash A."/>
            <person name="Conover J.L."/>
            <person name="Sanders W.S."/>
            <person name="Peterson D.G."/>
            <person name="Frelichowski J.E."/>
            <person name="Scheffler J.A."/>
            <person name="Scheffler B.E."/>
            <person name="Wendel J.F."/>
        </authorList>
    </citation>
    <scope>NUCLEOTIDE SEQUENCE [LARGE SCALE GENOMIC DNA]</scope>
    <source>
        <strain evidence="2">0</strain>
        <tissue evidence="2">Leaf</tissue>
    </source>
</reference>
<keyword evidence="1" id="KW-1133">Transmembrane helix</keyword>
<keyword evidence="1" id="KW-0472">Membrane</keyword>
<feature type="transmembrane region" description="Helical" evidence="1">
    <location>
        <begin position="52"/>
        <end position="75"/>
    </location>
</feature>
<name>A0A7J9HYI5_9ROSI</name>
<accession>A0A7J9HYI5</accession>
<evidence type="ECO:0008006" key="4">
    <source>
        <dbReference type="Google" id="ProtNLM"/>
    </source>
</evidence>
<dbReference type="EMBL" id="JABFAD010000012">
    <property type="protein sequence ID" value="MBA0814723.1"/>
    <property type="molecule type" value="Genomic_DNA"/>
</dbReference>
<organism evidence="2 3">
    <name type="scientific">Gossypium harknessii</name>
    <dbReference type="NCBI Taxonomy" id="34285"/>
    <lineage>
        <taxon>Eukaryota</taxon>
        <taxon>Viridiplantae</taxon>
        <taxon>Streptophyta</taxon>
        <taxon>Embryophyta</taxon>
        <taxon>Tracheophyta</taxon>
        <taxon>Spermatophyta</taxon>
        <taxon>Magnoliopsida</taxon>
        <taxon>eudicotyledons</taxon>
        <taxon>Gunneridae</taxon>
        <taxon>Pentapetalae</taxon>
        <taxon>rosids</taxon>
        <taxon>malvids</taxon>
        <taxon>Malvales</taxon>
        <taxon>Malvaceae</taxon>
        <taxon>Malvoideae</taxon>
        <taxon>Gossypium</taxon>
    </lineage>
</organism>
<keyword evidence="1" id="KW-0812">Transmembrane</keyword>
<proteinExistence type="predicted"/>
<keyword evidence="3" id="KW-1185">Reference proteome</keyword>
<gene>
    <name evidence="2" type="ORF">Gohar_020533</name>
</gene>
<sequence>MSVDFDVLLKMMHVFMTEVVNDGVFEMWSIVGVLSDPVCLTCRQVVEDLDNVFLHCLFAIIIWKDVGIVPGIWFYQNVAIWKQKIMIANHLMHYVDEFL</sequence>
<dbReference type="AlphaFoldDB" id="A0A7J9HYI5"/>
<protein>
    <recommendedName>
        <fullName evidence="4">Reverse transcriptase zinc-binding domain-containing protein</fullName>
    </recommendedName>
</protein>
<evidence type="ECO:0000313" key="3">
    <source>
        <dbReference type="Proteomes" id="UP000593560"/>
    </source>
</evidence>
<evidence type="ECO:0000313" key="2">
    <source>
        <dbReference type="EMBL" id="MBA0814723.1"/>
    </source>
</evidence>